<evidence type="ECO:0000313" key="2">
    <source>
        <dbReference type="EMBL" id="KAK8550866.1"/>
    </source>
</evidence>
<feature type="compositionally biased region" description="Basic and acidic residues" evidence="1">
    <location>
        <begin position="15"/>
        <end position="31"/>
    </location>
</feature>
<keyword evidence="3" id="KW-1185">Reference proteome</keyword>
<evidence type="ECO:0000256" key="1">
    <source>
        <dbReference type="SAM" id="MobiDB-lite"/>
    </source>
</evidence>
<dbReference type="EMBL" id="JBBPBM010000020">
    <property type="protein sequence ID" value="KAK8550866.1"/>
    <property type="molecule type" value="Genomic_DNA"/>
</dbReference>
<dbReference type="Proteomes" id="UP001472677">
    <property type="component" value="Unassembled WGS sequence"/>
</dbReference>
<protein>
    <submittedName>
        <fullName evidence="2">Uncharacterized protein</fullName>
    </submittedName>
</protein>
<accession>A0ABR2E106</accession>
<name>A0ABR2E106_9ROSI</name>
<proteinExistence type="predicted"/>
<evidence type="ECO:0000313" key="3">
    <source>
        <dbReference type="Proteomes" id="UP001472677"/>
    </source>
</evidence>
<gene>
    <name evidence="2" type="ORF">V6N12_039549</name>
</gene>
<organism evidence="2 3">
    <name type="scientific">Hibiscus sabdariffa</name>
    <name type="common">roselle</name>
    <dbReference type="NCBI Taxonomy" id="183260"/>
    <lineage>
        <taxon>Eukaryota</taxon>
        <taxon>Viridiplantae</taxon>
        <taxon>Streptophyta</taxon>
        <taxon>Embryophyta</taxon>
        <taxon>Tracheophyta</taxon>
        <taxon>Spermatophyta</taxon>
        <taxon>Magnoliopsida</taxon>
        <taxon>eudicotyledons</taxon>
        <taxon>Gunneridae</taxon>
        <taxon>Pentapetalae</taxon>
        <taxon>rosids</taxon>
        <taxon>malvids</taxon>
        <taxon>Malvales</taxon>
        <taxon>Malvaceae</taxon>
        <taxon>Malvoideae</taxon>
        <taxon>Hibiscus</taxon>
    </lineage>
</organism>
<reference evidence="2 3" key="1">
    <citation type="journal article" date="2024" name="G3 (Bethesda)">
        <title>Genome assembly of Hibiscus sabdariffa L. provides insights into metabolisms of medicinal natural products.</title>
        <authorList>
            <person name="Kim T."/>
        </authorList>
    </citation>
    <scope>NUCLEOTIDE SEQUENCE [LARGE SCALE GENOMIC DNA]</scope>
    <source>
        <strain evidence="2">TK-2024</strain>
        <tissue evidence="2">Old leaves</tissue>
    </source>
</reference>
<sequence>MKFRSFCFCIPGSKNEAKQEDSDKSGEKKDVDDAEQGATTTTAAATVDNDAGMAAAVAVGATTANTSAVE</sequence>
<comment type="caution">
    <text evidence="2">The sequence shown here is derived from an EMBL/GenBank/DDBJ whole genome shotgun (WGS) entry which is preliminary data.</text>
</comment>
<feature type="region of interest" description="Disordered" evidence="1">
    <location>
        <begin position="14"/>
        <end position="44"/>
    </location>
</feature>